<gene>
    <name evidence="1" type="ORF">L873DRAFT_1925357</name>
</gene>
<protein>
    <submittedName>
        <fullName evidence="1">Uncharacterized protein</fullName>
    </submittedName>
</protein>
<organism evidence="1 2">
    <name type="scientific">Choiromyces venosus 120613-1</name>
    <dbReference type="NCBI Taxonomy" id="1336337"/>
    <lineage>
        <taxon>Eukaryota</taxon>
        <taxon>Fungi</taxon>
        <taxon>Dikarya</taxon>
        <taxon>Ascomycota</taxon>
        <taxon>Pezizomycotina</taxon>
        <taxon>Pezizomycetes</taxon>
        <taxon>Pezizales</taxon>
        <taxon>Tuberaceae</taxon>
        <taxon>Choiromyces</taxon>
    </lineage>
</organism>
<keyword evidence="2" id="KW-1185">Reference proteome</keyword>
<accession>A0A3N4JDE9</accession>
<dbReference type="AlphaFoldDB" id="A0A3N4JDE9"/>
<evidence type="ECO:0000313" key="2">
    <source>
        <dbReference type="Proteomes" id="UP000276215"/>
    </source>
</evidence>
<dbReference type="Proteomes" id="UP000276215">
    <property type="component" value="Unassembled WGS sequence"/>
</dbReference>
<dbReference type="EMBL" id="ML120415">
    <property type="protein sequence ID" value="RPA96295.1"/>
    <property type="molecule type" value="Genomic_DNA"/>
</dbReference>
<proteinExistence type="predicted"/>
<sequence length="60" mass="6359">VKSVCHRKLACLFREWTVWGVVKNSYESSGGGVEGLPSGSAMGISGEYEARFGEGSGGYK</sequence>
<reference evidence="1 2" key="1">
    <citation type="journal article" date="2018" name="Nat. Ecol. Evol.">
        <title>Pezizomycetes genomes reveal the molecular basis of ectomycorrhizal truffle lifestyle.</title>
        <authorList>
            <person name="Murat C."/>
            <person name="Payen T."/>
            <person name="Noel B."/>
            <person name="Kuo A."/>
            <person name="Morin E."/>
            <person name="Chen J."/>
            <person name="Kohler A."/>
            <person name="Krizsan K."/>
            <person name="Balestrini R."/>
            <person name="Da Silva C."/>
            <person name="Montanini B."/>
            <person name="Hainaut M."/>
            <person name="Levati E."/>
            <person name="Barry K.W."/>
            <person name="Belfiori B."/>
            <person name="Cichocki N."/>
            <person name="Clum A."/>
            <person name="Dockter R.B."/>
            <person name="Fauchery L."/>
            <person name="Guy J."/>
            <person name="Iotti M."/>
            <person name="Le Tacon F."/>
            <person name="Lindquist E.A."/>
            <person name="Lipzen A."/>
            <person name="Malagnac F."/>
            <person name="Mello A."/>
            <person name="Molinier V."/>
            <person name="Miyauchi S."/>
            <person name="Poulain J."/>
            <person name="Riccioni C."/>
            <person name="Rubini A."/>
            <person name="Sitrit Y."/>
            <person name="Splivallo R."/>
            <person name="Traeger S."/>
            <person name="Wang M."/>
            <person name="Zifcakova L."/>
            <person name="Wipf D."/>
            <person name="Zambonelli A."/>
            <person name="Paolocci F."/>
            <person name="Nowrousian M."/>
            <person name="Ottonello S."/>
            <person name="Baldrian P."/>
            <person name="Spatafora J.W."/>
            <person name="Henrissat B."/>
            <person name="Nagy L.G."/>
            <person name="Aury J.M."/>
            <person name="Wincker P."/>
            <person name="Grigoriev I.V."/>
            <person name="Bonfante P."/>
            <person name="Martin F.M."/>
        </authorList>
    </citation>
    <scope>NUCLEOTIDE SEQUENCE [LARGE SCALE GENOMIC DNA]</scope>
    <source>
        <strain evidence="1 2">120613-1</strain>
    </source>
</reference>
<name>A0A3N4JDE9_9PEZI</name>
<evidence type="ECO:0000313" key="1">
    <source>
        <dbReference type="EMBL" id="RPA96295.1"/>
    </source>
</evidence>
<feature type="non-terminal residue" evidence="1">
    <location>
        <position position="1"/>
    </location>
</feature>